<keyword evidence="2" id="KW-1185">Reference proteome</keyword>
<gene>
    <name evidence="1" type="ORF">FYJ85_00380</name>
</gene>
<accession>A0A844FXA5</accession>
<dbReference type="Proteomes" id="UP000435649">
    <property type="component" value="Unassembled WGS sequence"/>
</dbReference>
<sequence>MLGGSVSGIRFERRREAVSSVDEAVALLDRLLPRRLPVENSAGTPEPDRGDGRGLSGFAGEVIQSGILEIPVDAAGFDLDCDEFVTEISFDGESLGTRLWPPFFWNVPERFRGRRVACRIVRRTSIGPIFGELGSGEAARPAWTRNRIPGGFPLRHPVVEPRFRRV</sequence>
<evidence type="ECO:0000313" key="1">
    <source>
        <dbReference type="EMBL" id="MST95503.1"/>
    </source>
</evidence>
<evidence type="ECO:0000313" key="2">
    <source>
        <dbReference type="Proteomes" id="UP000435649"/>
    </source>
</evidence>
<dbReference type="RefSeq" id="WP_154416629.1">
    <property type="nucleotide sequence ID" value="NZ_VUNS01000001.1"/>
</dbReference>
<dbReference type="EMBL" id="VUNS01000001">
    <property type="protein sequence ID" value="MST95503.1"/>
    <property type="molecule type" value="Genomic_DNA"/>
</dbReference>
<organism evidence="1 2">
    <name type="scientific">Victivallis lenta</name>
    <dbReference type="NCBI Taxonomy" id="2606640"/>
    <lineage>
        <taxon>Bacteria</taxon>
        <taxon>Pseudomonadati</taxon>
        <taxon>Lentisphaerota</taxon>
        <taxon>Lentisphaeria</taxon>
        <taxon>Victivallales</taxon>
        <taxon>Victivallaceae</taxon>
        <taxon>Victivallis</taxon>
    </lineage>
</organism>
<reference evidence="1 2" key="1">
    <citation type="submission" date="2019-08" db="EMBL/GenBank/DDBJ databases">
        <title>In-depth cultivation of the pig gut microbiome towards novel bacterial diversity and tailored functional studies.</title>
        <authorList>
            <person name="Wylensek D."/>
            <person name="Hitch T.C.A."/>
            <person name="Clavel T."/>
        </authorList>
    </citation>
    <scope>NUCLEOTIDE SEQUENCE [LARGE SCALE GENOMIC DNA]</scope>
    <source>
        <strain evidence="1 2">BBE-744-WT-12</strain>
    </source>
</reference>
<comment type="caution">
    <text evidence="1">The sequence shown here is derived from an EMBL/GenBank/DDBJ whole genome shotgun (WGS) entry which is preliminary data.</text>
</comment>
<name>A0A844FXA5_9BACT</name>
<dbReference type="AlphaFoldDB" id="A0A844FXA5"/>
<proteinExistence type="predicted"/>
<protein>
    <submittedName>
        <fullName evidence="1">Uncharacterized protein</fullName>
    </submittedName>
</protein>